<protein>
    <submittedName>
        <fullName evidence="1">Uncharacterized protein</fullName>
    </submittedName>
</protein>
<dbReference type="AlphaFoldDB" id="A0AAV8YF27"/>
<evidence type="ECO:0000313" key="1">
    <source>
        <dbReference type="EMBL" id="KAJ8949082.1"/>
    </source>
</evidence>
<dbReference type="Proteomes" id="UP001162162">
    <property type="component" value="Unassembled WGS sequence"/>
</dbReference>
<evidence type="ECO:0000313" key="2">
    <source>
        <dbReference type="Proteomes" id="UP001162162"/>
    </source>
</evidence>
<name>A0AAV8YF27_9CUCU</name>
<accession>A0AAV8YF27</accession>
<proteinExistence type="predicted"/>
<organism evidence="1 2">
    <name type="scientific">Aromia moschata</name>
    <dbReference type="NCBI Taxonomy" id="1265417"/>
    <lineage>
        <taxon>Eukaryota</taxon>
        <taxon>Metazoa</taxon>
        <taxon>Ecdysozoa</taxon>
        <taxon>Arthropoda</taxon>
        <taxon>Hexapoda</taxon>
        <taxon>Insecta</taxon>
        <taxon>Pterygota</taxon>
        <taxon>Neoptera</taxon>
        <taxon>Endopterygota</taxon>
        <taxon>Coleoptera</taxon>
        <taxon>Polyphaga</taxon>
        <taxon>Cucujiformia</taxon>
        <taxon>Chrysomeloidea</taxon>
        <taxon>Cerambycidae</taxon>
        <taxon>Cerambycinae</taxon>
        <taxon>Callichromatini</taxon>
        <taxon>Aromia</taxon>
    </lineage>
</organism>
<sequence length="76" mass="8477">MPQHSQSVLEQSAADLCVTHSTPPSFPYRFFLADYFVIQPNGVQEMTVQCNSRNSLTPKENDLANSHIVIIDSSSH</sequence>
<keyword evidence="2" id="KW-1185">Reference proteome</keyword>
<reference evidence="1" key="1">
    <citation type="journal article" date="2023" name="Insect Mol. Biol.">
        <title>Genome sequencing provides insights into the evolution of gene families encoding plant cell wall-degrading enzymes in longhorned beetles.</title>
        <authorList>
            <person name="Shin N.R."/>
            <person name="Okamura Y."/>
            <person name="Kirsch R."/>
            <person name="Pauchet Y."/>
        </authorList>
    </citation>
    <scope>NUCLEOTIDE SEQUENCE</scope>
    <source>
        <strain evidence="1">AMC_N1</strain>
    </source>
</reference>
<dbReference type="EMBL" id="JAPWTK010000124">
    <property type="protein sequence ID" value="KAJ8949082.1"/>
    <property type="molecule type" value="Genomic_DNA"/>
</dbReference>
<gene>
    <name evidence="1" type="ORF">NQ318_016986</name>
</gene>
<comment type="caution">
    <text evidence="1">The sequence shown here is derived from an EMBL/GenBank/DDBJ whole genome shotgun (WGS) entry which is preliminary data.</text>
</comment>